<keyword evidence="14" id="KW-0175">Coiled coil</keyword>
<feature type="site" description="Transition state stabilizer" evidence="12">
    <location>
        <position position="143"/>
    </location>
</feature>
<dbReference type="InterPro" id="IPR001578">
    <property type="entry name" value="Peptidase_C12_UCH"/>
</dbReference>
<dbReference type="GO" id="GO:0005737">
    <property type="term" value="C:cytoplasm"/>
    <property type="evidence" value="ECO:0007669"/>
    <property type="project" value="TreeGrafter"/>
</dbReference>
<dbReference type="PROSITE" id="PS52049">
    <property type="entry name" value="ULD"/>
    <property type="match status" value="1"/>
</dbReference>
<dbReference type="PANTHER" id="PTHR10589">
    <property type="entry name" value="UBIQUITIN CARBOXYL-TERMINAL HYDROLASE"/>
    <property type="match status" value="1"/>
</dbReference>
<keyword evidence="5 12" id="KW-0833">Ubl conjugation pathway</keyword>
<dbReference type="PRINTS" id="PR00707">
    <property type="entry name" value="UBCTHYDRLASE"/>
</dbReference>
<dbReference type="SUPFAM" id="SSF54001">
    <property type="entry name" value="Cysteine proteinases"/>
    <property type="match status" value="1"/>
</dbReference>
<evidence type="ECO:0000256" key="10">
    <source>
        <dbReference type="ARBA" id="ARBA00046227"/>
    </source>
</evidence>
<dbReference type="GO" id="GO:0004843">
    <property type="term" value="F:cysteine-type deubiquitinase activity"/>
    <property type="evidence" value="ECO:0007669"/>
    <property type="project" value="UniProtKB-UniRule"/>
</dbReference>
<dbReference type="InterPro" id="IPR038765">
    <property type="entry name" value="Papain-like_cys_pep_sf"/>
</dbReference>
<dbReference type="EC" id="3.4.19.12" evidence="13"/>
<comment type="subunit">
    <text evidence="11">Catalytic component of the polycomb repressive deubiquitinase (PR-DUB) complex, at least composed of caly/calypso, Asx and sba (MBD5/6 homolog). The PR-DUB complex associates with nucleosomes to mediate deubiquitination of histone H2AK118ub1 substrates; the association requires the positively charged C-terminal tail of caly, probably due to direct binding of DNA. Interacts (via ULD domain) with Asx (via DEUBAD domain); the interaction produces a stable heterodimer with a composite binding site for ubiquitin. Homodimerizes (via coiled-coil hinge-region between the UCH and ULD domains) to mediate assembly of 2 copies of the caly-Asx heterodimer into a bisymmetric tetramer; dimerization enhances PR-DUB association with nucleosomes.</text>
</comment>
<keyword evidence="8" id="KW-0156">Chromatin regulator</keyword>
<dbReference type="Pfam" id="PF18031">
    <property type="entry name" value="UCH_C"/>
    <property type="match status" value="1"/>
</dbReference>
<feature type="compositionally biased region" description="Basic residues" evidence="15">
    <location>
        <begin position="470"/>
        <end position="483"/>
    </location>
</feature>
<dbReference type="EMBL" id="LNIX01000017">
    <property type="protein sequence ID" value="OXA45675.1"/>
    <property type="molecule type" value="Genomic_DNA"/>
</dbReference>
<evidence type="ECO:0000256" key="3">
    <source>
        <dbReference type="ARBA" id="ARBA00007182"/>
    </source>
</evidence>
<dbReference type="FunFam" id="3.40.532.10:FF:000002">
    <property type="entry name" value="Ubiquitin carboxyl-terminal hydrolase"/>
    <property type="match status" value="1"/>
</dbReference>
<dbReference type="STRING" id="158441.A0A226DJH7"/>
<proteinExistence type="inferred from homology"/>
<dbReference type="Proteomes" id="UP000198287">
    <property type="component" value="Unassembled WGS sequence"/>
</dbReference>
<feature type="coiled-coil region" evidence="14">
    <location>
        <begin position="381"/>
        <end position="412"/>
    </location>
</feature>
<dbReference type="PROSITE" id="PS52048">
    <property type="entry name" value="UCH_DOMAIN"/>
    <property type="match status" value="1"/>
</dbReference>
<evidence type="ECO:0000256" key="2">
    <source>
        <dbReference type="ARBA" id="ARBA00004123"/>
    </source>
</evidence>
<name>A0A226DJH7_FOLCA</name>
<feature type="active site" description="Proton donor" evidence="12">
    <location>
        <position position="232"/>
    </location>
</feature>
<dbReference type="Gene3D" id="3.40.532.10">
    <property type="entry name" value="Peptidase C12, ubiquitin carboxyl-terminal hydrolase"/>
    <property type="match status" value="1"/>
</dbReference>
<dbReference type="CDD" id="cd09617">
    <property type="entry name" value="Peptidase_C12_UCH37_BAP1"/>
    <property type="match status" value="1"/>
</dbReference>
<feature type="active site" description="Nucleophile" evidence="12">
    <location>
        <position position="149"/>
    </location>
</feature>
<dbReference type="PANTHER" id="PTHR10589:SF28">
    <property type="entry name" value="UBIQUITIN CARBOXYL-TERMINAL HYDROLASE BAP1"/>
    <property type="match status" value="1"/>
</dbReference>
<evidence type="ECO:0000256" key="15">
    <source>
        <dbReference type="SAM" id="MobiDB-lite"/>
    </source>
</evidence>
<comment type="subcellular location">
    <subcellularLocation>
        <location evidence="2">Nucleus</location>
    </subcellularLocation>
</comment>
<evidence type="ECO:0000256" key="5">
    <source>
        <dbReference type="ARBA" id="ARBA00022786"/>
    </source>
</evidence>
<protein>
    <recommendedName>
        <fullName evidence="13">Ubiquitin carboxyl-terminal hydrolase</fullName>
        <ecNumber evidence="13">3.4.19.12</ecNumber>
    </recommendedName>
</protein>
<evidence type="ECO:0000313" key="17">
    <source>
        <dbReference type="EMBL" id="OXA45675.1"/>
    </source>
</evidence>
<evidence type="ECO:0000256" key="13">
    <source>
        <dbReference type="RuleBase" id="RU361215"/>
    </source>
</evidence>
<feature type="domain" description="UCH catalytic" evidence="16">
    <location>
        <begin position="63"/>
        <end position="300"/>
    </location>
</feature>
<feature type="region of interest" description="Disordered" evidence="15">
    <location>
        <begin position="446"/>
        <end position="483"/>
    </location>
</feature>
<keyword evidence="6 12" id="KW-0378">Hydrolase</keyword>
<evidence type="ECO:0000256" key="12">
    <source>
        <dbReference type="PROSITE-ProRule" id="PRU01393"/>
    </source>
</evidence>
<evidence type="ECO:0000256" key="1">
    <source>
        <dbReference type="ARBA" id="ARBA00000707"/>
    </source>
</evidence>
<evidence type="ECO:0000256" key="11">
    <source>
        <dbReference type="ARBA" id="ARBA00049710"/>
    </source>
</evidence>
<dbReference type="GO" id="GO:0016579">
    <property type="term" value="P:protein deubiquitination"/>
    <property type="evidence" value="ECO:0007669"/>
    <property type="project" value="TreeGrafter"/>
</dbReference>
<comment type="catalytic activity">
    <reaction evidence="1 12 13">
        <text>Thiol-dependent hydrolysis of ester, thioester, amide, peptide and isopeptide bonds formed by the C-terminal Gly of ubiquitin (a 76-residue protein attached to proteins as an intracellular targeting signal).</text>
        <dbReference type="EC" id="3.4.19.12"/>
    </reaction>
</comment>
<dbReference type="Pfam" id="PF01088">
    <property type="entry name" value="Peptidase_C12"/>
    <property type="match status" value="1"/>
</dbReference>
<comment type="similarity">
    <text evidence="3">Belongs to the peptidase C12 family. BAP1 subfamily.</text>
</comment>
<accession>A0A226DJH7</accession>
<dbReference type="OMA" id="ARRTHDY"/>
<dbReference type="OrthoDB" id="1924260at2759"/>
<sequence>MTWWTGFCGKWTRKIQISSPTSFTIGLFFNYFLIVLNQEINFLLASKDKGLRMPADIKALTEGWLELESDPGLFTLLLEDFGAVGVQVKEIYEVQKPIEGPVYGFIFLFRWSEERRSRRKIIEDSDSCVRDDNVVNSMFFAQQMVPNSCATHALVSVLLNLNCPDLNLGETLTRLKEYTQGMSPENKGWAIGNTPRLALAHNSHATPEAAKPKNENKSAGIPTGRFTGEAYHFVSYVPINGRLIELDGLKPYPIDHGPWGEKEEWTEQFRRVITERLGSATGGNSNAPQDIMFNLMAVVPDKIKTGKHPLYGKIKLLTLNRNCVLQSLTNFIEQCKDKPEMSNATCDIDSDNKDLDDSWLEKYPEIYKNRALLPKDMLALLRNVDVERAQVEANLQSQSNEEKEKLRQYKVEDCRRTHDYNDFICKFLTMLAETGKLAELVEQNMASEKRLTSGKTARVSLPSESSAPAKKPRMRPGRKKKNA</sequence>
<keyword evidence="4 12" id="KW-0645">Protease</keyword>
<keyword evidence="18" id="KW-1185">Reference proteome</keyword>
<gene>
    <name evidence="17" type="ORF">Fcan01_19698</name>
</gene>
<evidence type="ECO:0000256" key="7">
    <source>
        <dbReference type="ARBA" id="ARBA00022807"/>
    </source>
</evidence>
<dbReference type="InterPro" id="IPR041507">
    <property type="entry name" value="UCH_C"/>
</dbReference>
<keyword evidence="7 12" id="KW-0788">Thiol protease</keyword>
<evidence type="ECO:0000256" key="9">
    <source>
        <dbReference type="ARBA" id="ARBA00023242"/>
    </source>
</evidence>
<organism evidence="17 18">
    <name type="scientific">Folsomia candida</name>
    <name type="common">Springtail</name>
    <dbReference type="NCBI Taxonomy" id="158441"/>
    <lineage>
        <taxon>Eukaryota</taxon>
        <taxon>Metazoa</taxon>
        <taxon>Ecdysozoa</taxon>
        <taxon>Arthropoda</taxon>
        <taxon>Hexapoda</taxon>
        <taxon>Collembola</taxon>
        <taxon>Entomobryomorpha</taxon>
        <taxon>Isotomoidea</taxon>
        <taxon>Isotomidae</taxon>
        <taxon>Proisotominae</taxon>
        <taxon>Folsomia</taxon>
    </lineage>
</organism>
<feature type="site" description="Important for enzyme activity" evidence="12">
    <location>
        <position position="247"/>
    </location>
</feature>
<comment type="function">
    <text evidence="10">Catalytic component of the polycomb repressive deubiquitinase (PR-DUB) complex, a complex that specifically mediates deubiquitination of histone H2A monoubiquitinated at 'Lys-119' (H2AK118ub1). Mediates bisymmetric organization of the PR-DUB complex and is involved in association with nucleosomes to mediate deubiquitination. Does not deubiquitinate monoubiquitinated histone H2B. Required to maintain the transcriptionally repressive state of homeotic genes throughout development. The PR-DUB complex has weak or no activity toward 'Lys-48'- and 'Lys-63'-linked polyubiquitin chains. Polycomb group (PcG) protein.</text>
</comment>
<dbReference type="Gene3D" id="1.20.58.860">
    <property type="match status" value="1"/>
</dbReference>
<reference evidence="17 18" key="1">
    <citation type="submission" date="2015-12" db="EMBL/GenBank/DDBJ databases">
        <title>The genome of Folsomia candida.</title>
        <authorList>
            <person name="Faddeeva A."/>
            <person name="Derks M.F."/>
            <person name="Anvar Y."/>
            <person name="Smit S."/>
            <person name="Van Straalen N."/>
            <person name="Roelofs D."/>
        </authorList>
    </citation>
    <scope>NUCLEOTIDE SEQUENCE [LARGE SCALE GENOMIC DNA]</scope>
    <source>
        <strain evidence="17 18">VU population</strain>
        <tissue evidence="17">Whole body</tissue>
    </source>
</reference>
<dbReference type="AlphaFoldDB" id="A0A226DJH7"/>
<comment type="caution">
    <text evidence="17">The sequence shown here is derived from an EMBL/GenBank/DDBJ whole genome shotgun (WGS) entry which is preliminary data.</text>
</comment>
<dbReference type="GO" id="GO:0005634">
    <property type="term" value="C:nucleus"/>
    <property type="evidence" value="ECO:0007669"/>
    <property type="project" value="UniProtKB-SubCell"/>
</dbReference>
<dbReference type="GO" id="GO:0006325">
    <property type="term" value="P:chromatin organization"/>
    <property type="evidence" value="ECO:0007669"/>
    <property type="project" value="UniProtKB-KW"/>
</dbReference>
<evidence type="ECO:0000256" key="8">
    <source>
        <dbReference type="ARBA" id="ARBA00022853"/>
    </source>
</evidence>
<evidence type="ECO:0000259" key="16">
    <source>
        <dbReference type="PROSITE" id="PS52048"/>
    </source>
</evidence>
<dbReference type="InterPro" id="IPR036959">
    <property type="entry name" value="Peptidase_C12_UCH_sf"/>
</dbReference>
<dbReference type="GO" id="GO:0006511">
    <property type="term" value="P:ubiquitin-dependent protein catabolic process"/>
    <property type="evidence" value="ECO:0007669"/>
    <property type="project" value="UniProtKB-UniRule"/>
</dbReference>
<evidence type="ECO:0000256" key="14">
    <source>
        <dbReference type="SAM" id="Coils"/>
    </source>
</evidence>
<keyword evidence="9" id="KW-0539">Nucleus</keyword>
<evidence type="ECO:0000313" key="18">
    <source>
        <dbReference type="Proteomes" id="UP000198287"/>
    </source>
</evidence>
<evidence type="ECO:0000256" key="6">
    <source>
        <dbReference type="ARBA" id="ARBA00022801"/>
    </source>
</evidence>
<evidence type="ECO:0000256" key="4">
    <source>
        <dbReference type="ARBA" id="ARBA00022670"/>
    </source>
</evidence>